<dbReference type="InterPro" id="IPR003029">
    <property type="entry name" value="S1_domain"/>
</dbReference>
<evidence type="ECO:0000313" key="6">
    <source>
        <dbReference type="Proteomes" id="UP001623660"/>
    </source>
</evidence>
<evidence type="ECO:0000259" key="4">
    <source>
        <dbReference type="PROSITE" id="PS50126"/>
    </source>
</evidence>
<keyword evidence="3" id="KW-0687">Ribonucleoprotein</keyword>
<accession>A0ABW8SKW8</accession>
<dbReference type="PANTHER" id="PTHR10724:SF7">
    <property type="entry name" value="SMALL RIBOSOMAL SUBUNIT PROTEIN BS1C"/>
    <property type="match status" value="1"/>
</dbReference>
<feature type="domain" description="S1 motif" evidence="4">
    <location>
        <begin position="205"/>
        <end position="274"/>
    </location>
</feature>
<keyword evidence="2 5" id="KW-0689">Ribosomal protein</keyword>
<reference evidence="5 6" key="1">
    <citation type="submission" date="2024-11" db="EMBL/GenBank/DDBJ databases">
        <authorList>
            <person name="Heng Y.C."/>
            <person name="Lim A.C.H."/>
            <person name="Lee J.K.Y."/>
            <person name="Kittelmann S."/>
        </authorList>
    </citation>
    <scope>NUCLEOTIDE SEQUENCE [LARGE SCALE GENOMIC DNA]</scope>
    <source>
        <strain evidence="5 6">WILCCON 0269</strain>
    </source>
</reference>
<feature type="domain" description="S1 motif" evidence="4">
    <location>
        <begin position="33"/>
        <end position="99"/>
    </location>
</feature>
<dbReference type="PRINTS" id="PR00681">
    <property type="entry name" value="RIBOSOMALS1"/>
</dbReference>
<dbReference type="EMBL" id="JBJHZX010000020">
    <property type="protein sequence ID" value="MFL0196690.1"/>
    <property type="molecule type" value="Genomic_DNA"/>
</dbReference>
<keyword evidence="6" id="KW-1185">Reference proteome</keyword>
<dbReference type="InterPro" id="IPR012340">
    <property type="entry name" value="NA-bd_OB-fold"/>
</dbReference>
<dbReference type="Gene3D" id="2.40.50.140">
    <property type="entry name" value="Nucleic acid-binding proteins"/>
    <property type="match status" value="3"/>
</dbReference>
<dbReference type="InterPro" id="IPR050437">
    <property type="entry name" value="Ribos_protein_bS1-like"/>
</dbReference>
<proteinExistence type="inferred from homology"/>
<dbReference type="SUPFAM" id="SSF50249">
    <property type="entry name" value="Nucleic acid-binding proteins"/>
    <property type="match status" value="3"/>
</dbReference>
<sequence length="311" mass="34865">MINNDNLNSINETIDKTDKEQVWSALENLVKNEDVFEVAIKEAVKGGVIADLYGFRAFIPASHISVKYIDDLKEFVGKTLRVKIIQLDRSKEKIVLSGKEVEKLELEKKTEEFWGNISKGDKIEGIVSKITAFGVFVNLGAVEGLVHISELSWKRIKDPSEIVSVGDKVQVSVLNLDRDRNRISLSIKQASNSPWEHIEERYKLNDIVDGIVSKAINIGAFVEIEQGLEGLVHISEISDEHVTKPSEVLNVGDKVKVKILNIDAKANRISLSIKAAADKSSKNFKQYLDNDNHKVTLGDLFEDKLKNIKFN</sequence>
<evidence type="ECO:0000256" key="2">
    <source>
        <dbReference type="ARBA" id="ARBA00022980"/>
    </source>
</evidence>
<dbReference type="Pfam" id="PF00575">
    <property type="entry name" value="S1"/>
    <property type="match status" value="3"/>
</dbReference>
<dbReference type="SMART" id="SM00316">
    <property type="entry name" value="S1"/>
    <property type="match status" value="3"/>
</dbReference>
<dbReference type="InterPro" id="IPR035104">
    <property type="entry name" value="Ribosomal_protein_S1-like"/>
</dbReference>
<dbReference type="NCBIfam" id="NF005208">
    <property type="entry name" value="PRK06676.1"/>
    <property type="match status" value="1"/>
</dbReference>
<protein>
    <submittedName>
        <fullName evidence="5">30S ribosomal protein S1</fullName>
    </submittedName>
</protein>
<dbReference type="CDD" id="cd05688">
    <property type="entry name" value="S1_RPS1_repeat_ec3"/>
    <property type="match status" value="1"/>
</dbReference>
<comment type="caution">
    <text evidence="5">The sequence shown here is derived from an EMBL/GenBank/DDBJ whole genome shotgun (WGS) entry which is preliminary data.</text>
</comment>
<evidence type="ECO:0000313" key="5">
    <source>
        <dbReference type="EMBL" id="MFL0196690.1"/>
    </source>
</evidence>
<dbReference type="GO" id="GO:0005840">
    <property type="term" value="C:ribosome"/>
    <property type="evidence" value="ECO:0007669"/>
    <property type="project" value="UniProtKB-KW"/>
</dbReference>
<evidence type="ECO:0000256" key="1">
    <source>
        <dbReference type="ARBA" id="ARBA00006767"/>
    </source>
</evidence>
<dbReference type="PROSITE" id="PS50126">
    <property type="entry name" value="S1"/>
    <property type="match status" value="3"/>
</dbReference>
<dbReference type="Proteomes" id="UP001623660">
    <property type="component" value="Unassembled WGS sequence"/>
</dbReference>
<dbReference type="PANTHER" id="PTHR10724">
    <property type="entry name" value="30S RIBOSOMAL PROTEIN S1"/>
    <property type="match status" value="1"/>
</dbReference>
<name>A0ABW8SKW8_9CLOT</name>
<gene>
    <name evidence="5" type="primary">rpsA</name>
    <name evidence="5" type="ORF">ACJDU8_14140</name>
</gene>
<feature type="domain" description="S1 motif" evidence="4">
    <location>
        <begin position="120"/>
        <end position="188"/>
    </location>
</feature>
<organism evidence="5 6">
    <name type="scientific">Candidatus Clostridium eludens</name>
    <dbReference type="NCBI Taxonomy" id="3381663"/>
    <lineage>
        <taxon>Bacteria</taxon>
        <taxon>Bacillati</taxon>
        <taxon>Bacillota</taxon>
        <taxon>Clostridia</taxon>
        <taxon>Eubacteriales</taxon>
        <taxon>Clostridiaceae</taxon>
        <taxon>Clostridium</taxon>
    </lineage>
</organism>
<dbReference type="CDD" id="cd04465">
    <property type="entry name" value="S1_RPS1_repeat_ec2_hs2"/>
    <property type="match status" value="1"/>
</dbReference>
<dbReference type="RefSeq" id="WP_406792795.1">
    <property type="nucleotide sequence ID" value="NZ_JBJHZX010000020.1"/>
</dbReference>
<evidence type="ECO:0000256" key="3">
    <source>
        <dbReference type="ARBA" id="ARBA00023274"/>
    </source>
</evidence>
<comment type="similarity">
    <text evidence="1">Belongs to the bacterial ribosomal protein bS1 family.</text>
</comment>